<keyword evidence="2" id="KW-1133">Transmembrane helix</keyword>
<dbReference type="Proteomes" id="UP001345963">
    <property type="component" value="Unassembled WGS sequence"/>
</dbReference>
<feature type="transmembrane region" description="Helical" evidence="2">
    <location>
        <begin position="12"/>
        <end position="32"/>
    </location>
</feature>
<sequence>MKMATELSSYINVFPLTLAVVIFYLLSFPLSFPATLLPLSRPVPAGHSSRRVHFERINTVPVKGQRAARHSIRKHHSLSRTLLRGTADWFGVSKDSDATQKWQRKSLRHCSLRYGKLKPQVIREMDLPSQDNISLTSTETPPPLYVRSSQHGMQKIVDPLARGRAFRMVEEVDGYSVPPTPITPGAASLCSFTSSRSGLNRLPRRRKRESVAKMSFRAAAALVK</sequence>
<evidence type="ECO:0000313" key="5">
    <source>
        <dbReference type="Proteomes" id="UP001345963"/>
    </source>
</evidence>
<comment type="caution">
    <text evidence="2">Lacks conserved residue(s) required for the propagation of feature annotation.</text>
</comment>
<evidence type="ECO:0000313" key="4">
    <source>
        <dbReference type="EMBL" id="MED6240779.1"/>
    </source>
</evidence>
<protein>
    <recommendedName>
        <fullName evidence="2">Inactive rhomboid protein</fullName>
        <shortName evidence="2">iRhom</shortName>
    </recommendedName>
    <alternativeName>
        <fullName evidence="2">Rhomboid family member</fullName>
    </alternativeName>
    <alternativeName>
        <fullName evidence="2">Rhomboid veinlet-like protein</fullName>
    </alternativeName>
</protein>
<keyword evidence="2" id="KW-0256">Endoplasmic reticulum</keyword>
<name>A0ABU7ASX1_9TELE</name>
<keyword evidence="2" id="KW-0812">Transmembrane</keyword>
<keyword evidence="2" id="KW-0472">Membrane</keyword>
<dbReference type="InterPro" id="IPR051512">
    <property type="entry name" value="Inactive_Rhomboid"/>
</dbReference>
<proteinExistence type="inferred from homology"/>
<keyword evidence="5" id="KW-1185">Reference proteome</keyword>
<dbReference type="InterPro" id="IPR022241">
    <property type="entry name" value="iRhom1_2_N"/>
</dbReference>
<accession>A0ABU7ASX1</accession>
<evidence type="ECO:0000256" key="1">
    <source>
        <dbReference type="ARBA" id="ARBA00009045"/>
    </source>
</evidence>
<organism evidence="4 5">
    <name type="scientific">Ataeniobius toweri</name>
    <dbReference type="NCBI Taxonomy" id="208326"/>
    <lineage>
        <taxon>Eukaryota</taxon>
        <taxon>Metazoa</taxon>
        <taxon>Chordata</taxon>
        <taxon>Craniata</taxon>
        <taxon>Vertebrata</taxon>
        <taxon>Euteleostomi</taxon>
        <taxon>Actinopterygii</taxon>
        <taxon>Neopterygii</taxon>
        <taxon>Teleostei</taxon>
        <taxon>Neoteleostei</taxon>
        <taxon>Acanthomorphata</taxon>
        <taxon>Ovalentaria</taxon>
        <taxon>Atherinomorphae</taxon>
        <taxon>Cyprinodontiformes</taxon>
        <taxon>Goodeidae</taxon>
        <taxon>Ataeniobius</taxon>
    </lineage>
</organism>
<reference evidence="4 5" key="1">
    <citation type="submission" date="2021-07" db="EMBL/GenBank/DDBJ databases">
        <authorList>
            <person name="Palmer J.M."/>
        </authorList>
    </citation>
    <scope>NUCLEOTIDE SEQUENCE [LARGE SCALE GENOMIC DNA]</scope>
    <source>
        <strain evidence="4 5">AT_MEX2019</strain>
        <tissue evidence="4">Muscle</tissue>
    </source>
</reference>
<feature type="domain" description="Inactive rhomboid protein 1/2 N-terminal" evidence="3">
    <location>
        <begin position="92"/>
        <end position="224"/>
    </location>
</feature>
<evidence type="ECO:0000259" key="3">
    <source>
        <dbReference type="Pfam" id="PF12595"/>
    </source>
</evidence>
<dbReference type="PANTHER" id="PTHR45965">
    <property type="entry name" value="INACTIVE RHOMBOID PROTEIN"/>
    <property type="match status" value="1"/>
</dbReference>
<comment type="caution">
    <text evidence="4">The sequence shown here is derived from an EMBL/GenBank/DDBJ whole genome shotgun (WGS) entry which is preliminary data.</text>
</comment>
<dbReference type="Pfam" id="PF12595">
    <property type="entry name" value="iRhom1-2_N"/>
    <property type="match status" value="1"/>
</dbReference>
<comment type="subcellular location">
    <subcellularLocation>
        <location evidence="2">Endoplasmic reticulum membrane</location>
        <topology evidence="2">Multi-pass membrane protein</topology>
    </subcellularLocation>
</comment>
<comment type="function">
    <text evidence="2">Regulates ADAM17 protease, a sheddase of the epidermal growth factor (EGF) receptor ligands and TNF, thereby plays a role in sleep, cell survival, proliferation, migration and inflammation. Does not exhibit any protease activity on its own.</text>
</comment>
<feature type="non-terminal residue" evidence="4">
    <location>
        <position position="224"/>
    </location>
</feature>
<gene>
    <name evidence="4" type="primary">RHBDF1_3</name>
    <name evidence="4" type="ORF">ATANTOWER_027994</name>
</gene>
<dbReference type="EMBL" id="JAHUTI010026612">
    <property type="protein sequence ID" value="MED6240779.1"/>
    <property type="molecule type" value="Genomic_DNA"/>
</dbReference>
<comment type="similarity">
    <text evidence="1 2">Belongs to the peptidase S54 family.</text>
</comment>
<evidence type="ECO:0000256" key="2">
    <source>
        <dbReference type="RuleBase" id="RU369051"/>
    </source>
</evidence>
<dbReference type="PANTHER" id="PTHR45965:SF4">
    <property type="entry name" value="INACTIVE RHOMBOID PROTEIN 1"/>
    <property type="match status" value="1"/>
</dbReference>